<gene>
    <name evidence="3" type="ORF">FYJ85_03070</name>
</gene>
<dbReference type="PANTHER" id="PTHR36194">
    <property type="entry name" value="S-LAYER-LIKE PROTEIN"/>
    <property type="match status" value="1"/>
</dbReference>
<dbReference type="InterPro" id="IPR013229">
    <property type="entry name" value="PEGA"/>
</dbReference>
<accession>A0A844FZG9</accession>
<keyword evidence="4" id="KW-1185">Reference proteome</keyword>
<dbReference type="PROSITE" id="PS51257">
    <property type="entry name" value="PROKAR_LIPOPROTEIN"/>
    <property type="match status" value="1"/>
</dbReference>
<dbReference type="EMBL" id="VUNS01000002">
    <property type="protein sequence ID" value="MST96025.1"/>
    <property type="molecule type" value="Genomic_DNA"/>
</dbReference>
<feature type="chain" id="PRO_5032554523" evidence="1">
    <location>
        <begin position="25"/>
        <end position="438"/>
    </location>
</feature>
<organism evidence="3 4">
    <name type="scientific">Victivallis lenta</name>
    <dbReference type="NCBI Taxonomy" id="2606640"/>
    <lineage>
        <taxon>Bacteria</taxon>
        <taxon>Pseudomonadati</taxon>
        <taxon>Lentisphaerota</taxon>
        <taxon>Lentisphaeria</taxon>
        <taxon>Victivallales</taxon>
        <taxon>Victivallaceae</taxon>
        <taxon>Victivallis</taxon>
    </lineage>
</organism>
<feature type="signal peptide" evidence="1">
    <location>
        <begin position="1"/>
        <end position="24"/>
    </location>
</feature>
<proteinExistence type="predicted"/>
<dbReference type="AlphaFoldDB" id="A0A844FZG9"/>
<reference evidence="3 4" key="1">
    <citation type="submission" date="2019-08" db="EMBL/GenBank/DDBJ databases">
        <title>In-depth cultivation of the pig gut microbiome towards novel bacterial diversity and tailored functional studies.</title>
        <authorList>
            <person name="Wylensek D."/>
            <person name="Hitch T.C.A."/>
            <person name="Clavel T."/>
        </authorList>
    </citation>
    <scope>NUCLEOTIDE SEQUENCE [LARGE SCALE GENOMIC DNA]</scope>
    <source>
        <strain evidence="3 4">BBE-744-WT-12</strain>
    </source>
</reference>
<evidence type="ECO:0000313" key="4">
    <source>
        <dbReference type="Proteomes" id="UP000435649"/>
    </source>
</evidence>
<dbReference type="PANTHER" id="PTHR36194:SF1">
    <property type="entry name" value="S-LAYER-LIKE PROTEIN"/>
    <property type="match status" value="1"/>
</dbReference>
<dbReference type="Pfam" id="PF08308">
    <property type="entry name" value="PEGA"/>
    <property type="match status" value="4"/>
</dbReference>
<feature type="domain" description="PEGA" evidence="2">
    <location>
        <begin position="97"/>
        <end position="145"/>
    </location>
</feature>
<protein>
    <submittedName>
        <fullName evidence="3">PEGA domain-containing protein</fullName>
    </submittedName>
</protein>
<evidence type="ECO:0000259" key="2">
    <source>
        <dbReference type="Pfam" id="PF08308"/>
    </source>
</evidence>
<dbReference type="Proteomes" id="UP000435649">
    <property type="component" value="Unassembled WGS sequence"/>
</dbReference>
<sequence>MKRAGYFIFGVLTALLVAAGCSKAPEKAVVSVTGPEGMEITVGDVPVGRAPVTLKLNAGTYLFKFHAPGYERRWETVVLRQAEKRAMPVRLERETASVLITTKPVGAQLIVDGRVLGATPIVLEKVLPGKEYVGQLRMPGYSEREVKWAVDNARPKQIMIDLDANMVKVEFLSKPPKARIAIDGRTVGVTPYKGELTEGKYRLRFEAAGFSPLEQTVSLSRGEDFKMEYALTPLPGGISITSVPEGAEVFINNRKRGVTPCVLTDLPAAIYEVRAEKDGFDPVTRKVEITAGYKDEIKLVLLSSTGELELDVRPAGVTVQLDGRDIGVTAANGDSAAATKPIRVSGLKPGKHTVTVSHPRSRPQSRSIEIEVEKGKLTRPKTIDVWLVNCEIRYRDGRIETGALFEENDSTIFFGPEPGIKYEVRRDDLASIKRLDND</sequence>
<keyword evidence="1" id="KW-0732">Signal</keyword>
<comment type="caution">
    <text evidence="3">The sequence shown here is derived from an EMBL/GenBank/DDBJ whole genome shotgun (WGS) entry which is preliminary data.</text>
</comment>
<dbReference type="RefSeq" id="WP_154416961.1">
    <property type="nucleotide sequence ID" value="NZ_CALXOB010000031.1"/>
</dbReference>
<evidence type="ECO:0000256" key="1">
    <source>
        <dbReference type="SAM" id="SignalP"/>
    </source>
</evidence>
<name>A0A844FZG9_9BACT</name>
<feature type="domain" description="PEGA" evidence="2">
    <location>
        <begin position="173"/>
        <end position="233"/>
    </location>
</feature>
<evidence type="ECO:0000313" key="3">
    <source>
        <dbReference type="EMBL" id="MST96025.1"/>
    </source>
</evidence>
<feature type="domain" description="PEGA" evidence="2">
    <location>
        <begin position="33"/>
        <end position="93"/>
    </location>
</feature>
<feature type="domain" description="PEGA" evidence="2">
    <location>
        <begin position="237"/>
        <end position="301"/>
    </location>
</feature>